<evidence type="ECO:0000259" key="6">
    <source>
        <dbReference type="Pfam" id="PF13462"/>
    </source>
</evidence>
<dbReference type="SUPFAM" id="SSF52833">
    <property type="entry name" value="Thioredoxin-like"/>
    <property type="match status" value="1"/>
</dbReference>
<keyword evidence="4" id="KW-1015">Disulfide bond</keyword>
<protein>
    <submittedName>
        <fullName evidence="7">Protein-disulfide isomerase</fullName>
    </submittedName>
</protein>
<dbReference type="InterPro" id="IPR012336">
    <property type="entry name" value="Thioredoxin-like_fold"/>
</dbReference>
<evidence type="ECO:0000256" key="5">
    <source>
        <dbReference type="ARBA" id="ARBA00023284"/>
    </source>
</evidence>
<organism evidence="7 8">
    <name type="scientific">Streptomyces avidinii</name>
    <dbReference type="NCBI Taxonomy" id="1895"/>
    <lineage>
        <taxon>Bacteria</taxon>
        <taxon>Bacillati</taxon>
        <taxon>Actinomycetota</taxon>
        <taxon>Actinomycetes</taxon>
        <taxon>Kitasatosporales</taxon>
        <taxon>Streptomycetaceae</taxon>
        <taxon>Streptomyces</taxon>
    </lineage>
</organism>
<dbReference type="PANTHER" id="PTHR13887:SF14">
    <property type="entry name" value="DISULFIDE BOND FORMATION PROTEIN D"/>
    <property type="match status" value="1"/>
</dbReference>
<feature type="domain" description="Thioredoxin-like fold" evidence="6">
    <location>
        <begin position="55"/>
        <end position="209"/>
    </location>
</feature>
<evidence type="ECO:0000313" key="8">
    <source>
        <dbReference type="Proteomes" id="UP001519310"/>
    </source>
</evidence>
<dbReference type="Pfam" id="PF13462">
    <property type="entry name" value="Thioredoxin_4"/>
    <property type="match status" value="1"/>
</dbReference>
<sequence length="235" mass="24965">MQVGSRRGFLVAAAAVTASASLGACRRREGASGDPLDVSASADLPVAPESVAADGTTIVLGDPAAPLAVRLYEDLSCPACAEFETEGTAPYLKRAARNGALQLQFTLGSFLGPGSKFAANALRAAVDQNRFAEYHELLYRHQARVRKSGGFTRDRLLGLAIMIEGLRGPEFDAAVLDTKYRDFVEAADDAMGRSPVKGTPTMAVNGTLVPPGSRAYYTDRSSLYRHLKKVARATD</sequence>
<dbReference type="InterPro" id="IPR036249">
    <property type="entry name" value="Thioredoxin-like_sf"/>
</dbReference>
<comment type="similarity">
    <text evidence="1">Belongs to the thioredoxin family. DsbA subfamily.</text>
</comment>
<evidence type="ECO:0000256" key="4">
    <source>
        <dbReference type="ARBA" id="ARBA00023157"/>
    </source>
</evidence>
<keyword evidence="3" id="KW-0560">Oxidoreductase</keyword>
<dbReference type="Gene3D" id="3.40.30.10">
    <property type="entry name" value="Glutaredoxin"/>
    <property type="match status" value="1"/>
</dbReference>
<accession>A0ABS4L6T0</accession>
<reference evidence="7 8" key="1">
    <citation type="submission" date="2021-03" db="EMBL/GenBank/DDBJ databases">
        <title>Genomic Encyclopedia of Type Strains, Phase IV (KMG-IV): sequencing the most valuable type-strain genomes for metagenomic binning, comparative biology and taxonomic classification.</title>
        <authorList>
            <person name="Goeker M."/>
        </authorList>
    </citation>
    <scope>NUCLEOTIDE SEQUENCE [LARGE SCALE GENOMIC DNA]</scope>
    <source>
        <strain evidence="7 8">DSM 40526</strain>
    </source>
</reference>
<keyword evidence="7" id="KW-0413">Isomerase</keyword>
<dbReference type="PANTHER" id="PTHR13887">
    <property type="entry name" value="GLUTATHIONE S-TRANSFERASE KAPPA"/>
    <property type="match status" value="1"/>
</dbReference>
<dbReference type="EMBL" id="JAGGLQ010000006">
    <property type="protein sequence ID" value="MBP2037807.1"/>
    <property type="molecule type" value="Genomic_DNA"/>
</dbReference>
<evidence type="ECO:0000256" key="3">
    <source>
        <dbReference type="ARBA" id="ARBA00023002"/>
    </source>
</evidence>
<evidence type="ECO:0000256" key="2">
    <source>
        <dbReference type="ARBA" id="ARBA00022729"/>
    </source>
</evidence>
<keyword evidence="8" id="KW-1185">Reference proteome</keyword>
<dbReference type="PROSITE" id="PS51318">
    <property type="entry name" value="TAT"/>
    <property type="match status" value="1"/>
</dbReference>
<evidence type="ECO:0000256" key="1">
    <source>
        <dbReference type="ARBA" id="ARBA00005791"/>
    </source>
</evidence>
<dbReference type="Proteomes" id="UP001519310">
    <property type="component" value="Unassembled WGS sequence"/>
</dbReference>
<evidence type="ECO:0000313" key="7">
    <source>
        <dbReference type="EMBL" id="MBP2037807.1"/>
    </source>
</evidence>
<keyword evidence="5" id="KW-0676">Redox-active center</keyword>
<comment type="caution">
    <text evidence="7">The sequence shown here is derived from an EMBL/GenBank/DDBJ whole genome shotgun (WGS) entry which is preliminary data.</text>
</comment>
<dbReference type="RefSeq" id="WP_189969940.1">
    <property type="nucleotide sequence ID" value="NZ_BMVL01000006.1"/>
</dbReference>
<keyword evidence="2" id="KW-0732">Signal</keyword>
<gene>
    <name evidence="7" type="ORF">J2Z77_003614</name>
</gene>
<dbReference type="GO" id="GO:0016853">
    <property type="term" value="F:isomerase activity"/>
    <property type="evidence" value="ECO:0007669"/>
    <property type="project" value="UniProtKB-KW"/>
</dbReference>
<dbReference type="PROSITE" id="PS51257">
    <property type="entry name" value="PROKAR_LIPOPROTEIN"/>
    <property type="match status" value="1"/>
</dbReference>
<name>A0ABS4L6T0_STRAV</name>
<dbReference type="InterPro" id="IPR006311">
    <property type="entry name" value="TAT_signal"/>
</dbReference>
<proteinExistence type="inferred from homology"/>